<evidence type="ECO:0000313" key="1">
    <source>
        <dbReference type="Proteomes" id="UP000887576"/>
    </source>
</evidence>
<name>A0AC34R805_9BILA</name>
<proteinExistence type="predicted"/>
<sequence length="126" mass="13937">MDESGQNSPDLEHETDNKTGQGMWIIVGAVSISSFLIGIIIAIMIIIQLYRRSKNIQKSENDVPKAEKSNEKLDNSSVDDKNVETSPTSPVLTAISPAKNEKHQNLDLARVPSDFNVQIDFTDPKN</sequence>
<evidence type="ECO:0000313" key="2">
    <source>
        <dbReference type="WBParaSite" id="JU765_v2.g4381.t1"/>
    </source>
</evidence>
<accession>A0AC34R805</accession>
<dbReference type="WBParaSite" id="JU765_v2.g4381.t1">
    <property type="protein sequence ID" value="JU765_v2.g4381.t1"/>
    <property type="gene ID" value="JU765_v2.g4381"/>
</dbReference>
<dbReference type="Proteomes" id="UP000887576">
    <property type="component" value="Unplaced"/>
</dbReference>
<protein>
    <submittedName>
        <fullName evidence="2">Uncharacterized protein</fullName>
    </submittedName>
</protein>
<reference evidence="2" key="1">
    <citation type="submission" date="2022-11" db="UniProtKB">
        <authorList>
            <consortium name="WormBaseParasite"/>
        </authorList>
    </citation>
    <scope>IDENTIFICATION</scope>
</reference>
<organism evidence="1 2">
    <name type="scientific">Panagrolaimus sp. JU765</name>
    <dbReference type="NCBI Taxonomy" id="591449"/>
    <lineage>
        <taxon>Eukaryota</taxon>
        <taxon>Metazoa</taxon>
        <taxon>Ecdysozoa</taxon>
        <taxon>Nematoda</taxon>
        <taxon>Chromadorea</taxon>
        <taxon>Rhabditida</taxon>
        <taxon>Tylenchina</taxon>
        <taxon>Panagrolaimomorpha</taxon>
        <taxon>Panagrolaimoidea</taxon>
        <taxon>Panagrolaimidae</taxon>
        <taxon>Panagrolaimus</taxon>
    </lineage>
</organism>